<evidence type="ECO:0000259" key="8">
    <source>
        <dbReference type="Pfam" id="PF17967"/>
    </source>
</evidence>
<dbReference type="KEGG" id="tra:Trad_1020"/>
<dbReference type="SUPFAM" id="SSF49452">
    <property type="entry name" value="Starch-binding domain-like"/>
    <property type="match status" value="1"/>
</dbReference>
<dbReference type="SUPFAM" id="SSF81296">
    <property type="entry name" value="E set domains"/>
    <property type="match status" value="2"/>
</dbReference>
<keyword evidence="2" id="KW-0732">Signal</keyword>
<dbReference type="Gene3D" id="2.60.40.1180">
    <property type="entry name" value="Golgi alpha-mannosidase II"/>
    <property type="match status" value="1"/>
</dbReference>
<gene>
    <name evidence="9" type="ordered locus">Trad_1020</name>
</gene>
<dbReference type="CDD" id="cd10315">
    <property type="entry name" value="CBM41_pullulanase"/>
    <property type="match status" value="1"/>
</dbReference>
<dbReference type="Gene3D" id="3.20.20.80">
    <property type="entry name" value="Glycosidases"/>
    <property type="match status" value="1"/>
</dbReference>
<organism evidence="9 10">
    <name type="scientific">Truepera radiovictrix (strain DSM 17093 / CIP 108686 / LMG 22925 / RQ-24)</name>
    <dbReference type="NCBI Taxonomy" id="649638"/>
    <lineage>
        <taxon>Bacteria</taxon>
        <taxon>Thermotogati</taxon>
        <taxon>Deinococcota</taxon>
        <taxon>Deinococci</taxon>
        <taxon>Trueperales</taxon>
        <taxon>Trueperaceae</taxon>
        <taxon>Truepera</taxon>
    </lineage>
</organism>
<reference evidence="9 10" key="2">
    <citation type="journal article" date="2011" name="Stand. Genomic Sci.">
        <title>Complete genome sequence of Truepera radiovictrix type strain (RQ-24).</title>
        <authorList>
            <person name="Ivanova N."/>
            <person name="Rohde C."/>
            <person name="Munk C."/>
            <person name="Nolan M."/>
            <person name="Lucas S."/>
            <person name="Del Rio T.G."/>
            <person name="Tice H."/>
            <person name="Deshpande S."/>
            <person name="Cheng J.F."/>
            <person name="Tapia R."/>
            <person name="Han C."/>
            <person name="Goodwin L."/>
            <person name="Pitluck S."/>
            <person name="Liolios K."/>
            <person name="Mavromatis K."/>
            <person name="Mikhailova N."/>
            <person name="Pati A."/>
            <person name="Chen A."/>
            <person name="Palaniappan K."/>
            <person name="Land M."/>
            <person name="Hauser L."/>
            <person name="Chang Y.J."/>
            <person name="Jeffries C.D."/>
            <person name="Brambilla E."/>
            <person name="Rohde M."/>
            <person name="Goker M."/>
            <person name="Tindall B.J."/>
            <person name="Woyke T."/>
            <person name="Bristow J."/>
            <person name="Eisen J.A."/>
            <person name="Markowitz V."/>
            <person name="Hugenholtz P."/>
            <person name="Kyrpides N.C."/>
            <person name="Klenk H.P."/>
            <person name="Lapidus A."/>
        </authorList>
    </citation>
    <scope>NUCLEOTIDE SEQUENCE [LARGE SCALE GENOMIC DNA]</scope>
    <source>
        <strain evidence="10">DSM 17093 / CIP 108686 / LMG 22925 / RQ-24</strain>
    </source>
</reference>
<evidence type="ECO:0000256" key="4">
    <source>
        <dbReference type="ARBA" id="ARBA00023295"/>
    </source>
</evidence>
<dbReference type="EMBL" id="CP002049">
    <property type="protein sequence ID" value="ADI14147.1"/>
    <property type="molecule type" value="Genomic_DNA"/>
</dbReference>
<dbReference type="InterPro" id="IPR013784">
    <property type="entry name" value="Carb-bd-like_fold"/>
</dbReference>
<dbReference type="InterPro" id="IPR013780">
    <property type="entry name" value="Glyco_hydro_b"/>
</dbReference>
<evidence type="ECO:0000259" key="7">
    <source>
        <dbReference type="Pfam" id="PF11852"/>
    </source>
</evidence>
<dbReference type="InterPro" id="IPR005323">
    <property type="entry name" value="CBM41_pullulanase"/>
</dbReference>
<accession>D7CVB9</accession>
<protein>
    <submittedName>
        <fullName evidence="9">Alpha-1,6-glucosidase, pullulanase-type</fullName>
    </submittedName>
</protein>
<dbReference type="InterPro" id="IPR024561">
    <property type="entry name" value="Pullul_strch_C"/>
</dbReference>
<feature type="domain" description="Pullulanase carbohydrate-binding module 41" evidence="6">
    <location>
        <begin position="33"/>
        <end position="126"/>
    </location>
</feature>
<dbReference type="Proteomes" id="UP000000379">
    <property type="component" value="Chromosome"/>
</dbReference>
<keyword evidence="4" id="KW-0326">Glycosidase</keyword>
<dbReference type="RefSeq" id="WP_013177518.1">
    <property type="nucleotide sequence ID" value="NC_014221.1"/>
</dbReference>
<dbReference type="Gene3D" id="2.60.40.1130">
    <property type="entry name" value="Rab geranylgeranyltransferase alpha-subunit, insert domain"/>
    <property type="match status" value="1"/>
</dbReference>
<dbReference type="InterPro" id="IPR017853">
    <property type="entry name" value="GH"/>
</dbReference>
<sequence length="1011" mass="111224">MTVRIPPRSLRWLSALYLFGVLGAGYAQLPDDTARIHYNRPDGDYEGWTLHVWEDTSESVTWESGLTPTGESDFGLYWDVGLVEGAETLGFIVHRGDDKDPGPDQFLNLTESREAWILSGDPTVYTTLPDPDAEPARGNLALSRAHWLDATTFAWDADLPEGASVSLVYAPDAGLELSQTGVTGGEALELSVAGELPDALRERFPHLADYTALTLGEADAARAPELLRGQLALALTGADGALLDATGVQIPGVLDDLYADAAYDEPLGVVWQESTPTLRLWAPTAQSVRLHLFEDATGDAVEVVEPTYDEASGIWSATGTPDWNGRYYLYEVVVYAPSTQRVETNLVTDPYALSLSMNSTRSQIVDLNDPALKPEGWDALAKPPLEAPEDITIYELHVRDFSAHDELVPEELRGTYLAFTLDDTHGVRHLRALAEAGLTHLHLLPVFDIATIDEDRSTWREPEGDLESYPPNSPQQQAAVDAVRDQNGFNWGYDPFHFTAPEGSYATDPEGPTRILEFREMVKSLNESGLRVVMDVVYNHTNASGQSEKSVLDRVVPGYYHRLSADGMVETSTCCPNTASEHAMMEKLMIDSLVVWARDYKIDGFRFDLMGHHMLTNMTAVQEALGSLTEEEDGVDGASIYLYGEGWNFGEVADNARGVNATQLNMAGTGVGTFNDRLRDGARGGHPFAGIQEQGFVTGLYTAPNDTDQGSEDEQRQELLRLSDQIRIGLAGNLAAYTFENHVGERVAGRDLDYGGSPAGYTEDPQENIVYVSKHDNETLFDAIALKAPLDTPMSERVRMQNLGLSLVALSQGVPFFHAGSDLLRSKSLDRNSYNSGDWFNRLDFSYTTNNWGVGLPPERENGANWPVMSRILGTVPAPEPHHIRRNAEHFRELLQIRRSSPLFRLRSAQEVTDTLTFSNTGPDQVPGVIVMHLDDVHGLDPEHASVTVVFNGTPEVQRLRADALAGRALQLHPVQRRSGDPLVKFSRARDDGTLIVPGRTTAVFVERARQ</sequence>
<dbReference type="STRING" id="649638.Trad_1020"/>
<proteinExistence type="inferred from homology"/>
<dbReference type="SUPFAM" id="SSF51445">
    <property type="entry name" value="(Trans)glycosidases"/>
    <property type="match status" value="1"/>
</dbReference>
<evidence type="ECO:0000256" key="3">
    <source>
        <dbReference type="ARBA" id="ARBA00022801"/>
    </source>
</evidence>
<dbReference type="InterPro" id="IPR004193">
    <property type="entry name" value="Glyco_hydro_13_N"/>
</dbReference>
<dbReference type="GO" id="GO:0030246">
    <property type="term" value="F:carbohydrate binding"/>
    <property type="evidence" value="ECO:0007669"/>
    <property type="project" value="InterPro"/>
</dbReference>
<evidence type="ECO:0000259" key="5">
    <source>
        <dbReference type="Pfam" id="PF02922"/>
    </source>
</evidence>
<reference evidence="10" key="1">
    <citation type="submission" date="2010-05" db="EMBL/GenBank/DDBJ databases">
        <title>The complete genome of Truepera radiovictris DSM 17093.</title>
        <authorList>
            <consortium name="US DOE Joint Genome Institute (JGI-PGF)"/>
            <person name="Lucas S."/>
            <person name="Copeland A."/>
            <person name="Lapidus A."/>
            <person name="Glavina del Rio T."/>
            <person name="Dalin E."/>
            <person name="Tice H."/>
            <person name="Bruce D."/>
            <person name="Goodwin L."/>
            <person name="Pitluck S."/>
            <person name="Kyrpides N."/>
            <person name="Mavromatis K."/>
            <person name="Ovchinnikova G."/>
            <person name="Munk A.C."/>
            <person name="Detter J.C."/>
            <person name="Han C."/>
            <person name="Tapia R."/>
            <person name="Land M."/>
            <person name="Hauser L."/>
            <person name="Markowitz V."/>
            <person name="Cheng J.-F."/>
            <person name="Hugenholtz P."/>
            <person name="Woyke T."/>
            <person name="Wu D."/>
            <person name="Tindall B."/>
            <person name="Pomrenke H.G."/>
            <person name="Brambilla E."/>
            <person name="Klenk H.-P."/>
            <person name="Eisen J.A."/>
        </authorList>
    </citation>
    <scope>NUCLEOTIDE SEQUENCE [LARGE SCALE GENOMIC DNA]</scope>
    <source>
        <strain evidence="10">DSM 17093 / CIP 108686 / LMG 22925 / RQ-24</strain>
    </source>
</reference>
<dbReference type="OrthoDB" id="9800174at2"/>
<evidence type="ECO:0000259" key="6">
    <source>
        <dbReference type="Pfam" id="PF03714"/>
    </source>
</evidence>
<dbReference type="AlphaFoldDB" id="D7CVB9"/>
<dbReference type="PANTHER" id="PTHR43002">
    <property type="entry name" value="GLYCOGEN DEBRANCHING ENZYME"/>
    <property type="match status" value="1"/>
</dbReference>
<feature type="domain" description="Pullulanase N2" evidence="8">
    <location>
        <begin position="143"/>
        <end position="256"/>
    </location>
</feature>
<evidence type="ECO:0000313" key="10">
    <source>
        <dbReference type="Proteomes" id="UP000000379"/>
    </source>
</evidence>
<evidence type="ECO:0000256" key="2">
    <source>
        <dbReference type="ARBA" id="ARBA00022729"/>
    </source>
</evidence>
<dbReference type="Gene3D" id="2.60.40.1110">
    <property type="match status" value="1"/>
</dbReference>
<feature type="domain" description="Glycoside hydrolase family 13 N-terminal" evidence="5">
    <location>
        <begin position="266"/>
        <end position="352"/>
    </location>
</feature>
<dbReference type="Pfam" id="PF17967">
    <property type="entry name" value="Pullulanase_N2"/>
    <property type="match status" value="1"/>
</dbReference>
<dbReference type="CAZy" id="GH13">
    <property type="family name" value="Glycoside Hydrolase Family 13"/>
</dbReference>
<dbReference type="Pfam" id="PF02922">
    <property type="entry name" value="CBM_48"/>
    <property type="match status" value="1"/>
</dbReference>
<dbReference type="InterPro" id="IPR013783">
    <property type="entry name" value="Ig-like_fold"/>
</dbReference>
<evidence type="ECO:0000313" key="9">
    <source>
        <dbReference type="EMBL" id="ADI14147.1"/>
    </source>
</evidence>
<dbReference type="eggNOG" id="COG1523">
    <property type="taxonomic scope" value="Bacteria"/>
</dbReference>
<dbReference type="CAZy" id="CBM48">
    <property type="family name" value="Carbohydrate-Binding Module Family 48"/>
</dbReference>
<dbReference type="InterPro" id="IPR014756">
    <property type="entry name" value="Ig_E-set"/>
</dbReference>
<dbReference type="Pfam" id="PF11852">
    <property type="entry name" value="Pullul_strch_C"/>
    <property type="match status" value="1"/>
</dbReference>
<comment type="similarity">
    <text evidence="1">Belongs to the glycosyl hydrolase 13 family.</text>
</comment>
<dbReference type="Gene3D" id="2.60.40.10">
    <property type="entry name" value="Immunoglobulins"/>
    <property type="match status" value="1"/>
</dbReference>
<dbReference type="GO" id="GO:0051060">
    <property type="term" value="F:pullulanase activity"/>
    <property type="evidence" value="ECO:0007669"/>
    <property type="project" value="InterPro"/>
</dbReference>
<dbReference type="SUPFAM" id="SSF51011">
    <property type="entry name" value="Glycosyl hydrolase domain"/>
    <property type="match status" value="1"/>
</dbReference>
<dbReference type="CDD" id="cd02860">
    <property type="entry name" value="E_set_Pullulanase"/>
    <property type="match status" value="1"/>
</dbReference>
<evidence type="ECO:0000256" key="1">
    <source>
        <dbReference type="ARBA" id="ARBA00008061"/>
    </source>
</evidence>
<name>D7CVB9_TRURR</name>
<dbReference type="GO" id="GO:0005975">
    <property type="term" value="P:carbohydrate metabolic process"/>
    <property type="evidence" value="ECO:0007669"/>
    <property type="project" value="InterPro"/>
</dbReference>
<feature type="domain" description="Alpha-1,6-glucosidases pullulanase-type C-terminal" evidence="7">
    <location>
        <begin position="847"/>
        <end position="1007"/>
    </location>
</feature>
<dbReference type="CDD" id="cd11341">
    <property type="entry name" value="AmyAc_Pullulanase_LD-like"/>
    <property type="match status" value="1"/>
</dbReference>
<dbReference type="InterPro" id="IPR040671">
    <property type="entry name" value="Pullulanase_N2"/>
</dbReference>
<dbReference type="HOGENOM" id="CLU_004744_5_0_0"/>
<keyword evidence="10" id="KW-1185">Reference proteome</keyword>
<dbReference type="NCBIfam" id="TIGR02103">
    <property type="entry name" value="pullul_strch"/>
    <property type="match status" value="1"/>
</dbReference>
<dbReference type="InterPro" id="IPR011839">
    <property type="entry name" value="Pullul_strch"/>
</dbReference>
<dbReference type="CAZy" id="CBM41">
    <property type="family name" value="Carbohydrate-Binding Module Family 41"/>
</dbReference>
<keyword evidence="3" id="KW-0378">Hydrolase</keyword>
<dbReference type="Pfam" id="PF03714">
    <property type="entry name" value="PUD"/>
    <property type="match status" value="1"/>
</dbReference>